<dbReference type="AlphaFoldDB" id="A0A7S0HY92"/>
<sequence length="201" mass="23239">MGHNRWMLFSFHPETGQRVRCSVGEDYAAIFGMHTEEFMARLASNDLPIPSTEIDMFCMVVDSFCNGLSEKCDSCVRMNYVGSSKHVPCIYRHTVVKEDDCWGRNIRTIYSFEPVTPADYDLMIKFQPERVRPFSKLLGDVRTYEELLQSHKSDMQFRGKIAYWRKSGVQRKKLELLGQHMMACFKEAGAKLQEVLETVGD</sequence>
<dbReference type="EMBL" id="HBEO01032480">
    <property type="protein sequence ID" value="CAD8505287.1"/>
    <property type="molecule type" value="Transcribed_RNA"/>
</dbReference>
<accession>A0A7S0HY92</accession>
<organism evidence="1">
    <name type="scientific">Hanusia phi</name>
    <dbReference type="NCBI Taxonomy" id="3032"/>
    <lineage>
        <taxon>Eukaryota</taxon>
        <taxon>Cryptophyceae</taxon>
        <taxon>Pyrenomonadales</taxon>
        <taxon>Geminigeraceae</taxon>
        <taxon>Hanusia</taxon>
    </lineage>
</organism>
<evidence type="ECO:0000313" key="1">
    <source>
        <dbReference type="EMBL" id="CAD8505287.1"/>
    </source>
</evidence>
<gene>
    <name evidence="1" type="ORF">HPHI1048_LOCUS21986</name>
</gene>
<protein>
    <submittedName>
        <fullName evidence="1">Uncharacterized protein</fullName>
    </submittedName>
</protein>
<proteinExistence type="predicted"/>
<name>A0A7S0HY92_9CRYP</name>
<reference evidence="1" key="1">
    <citation type="submission" date="2021-01" db="EMBL/GenBank/DDBJ databases">
        <authorList>
            <person name="Corre E."/>
            <person name="Pelletier E."/>
            <person name="Niang G."/>
            <person name="Scheremetjew M."/>
            <person name="Finn R."/>
            <person name="Kale V."/>
            <person name="Holt S."/>
            <person name="Cochrane G."/>
            <person name="Meng A."/>
            <person name="Brown T."/>
            <person name="Cohen L."/>
        </authorList>
    </citation>
    <scope>NUCLEOTIDE SEQUENCE</scope>
    <source>
        <strain evidence="1">CCMP325</strain>
    </source>
</reference>